<keyword evidence="11" id="KW-0131">Cell cycle</keyword>
<keyword evidence="8 12" id="KW-0238">DNA-binding</keyword>
<dbReference type="PANTHER" id="PTHR46600:SF1">
    <property type="entry name" value="THAP DOMAIN-CONTAINING PROTEIN 1"/>
    <property type="match status" value="1"/>
</dbReference>
<evidence type="ECO:0000313" key="15">
    <source>
        <dbReference type="EMBL" id="KAG8188109.1"/>
    </source>
</evidence>
<dbReference type="Proteomes" id="UP000827092">
    <property type="component" value="Unassembled WGS sequence"/>
</dbReference>
<comment type="caution">
    <text evidence="15">The sequence shown here is derived from an EMBL/GenBank/DDBJ whole genome shotgun (WGS) entry which is preliminary data.</text>
</comment>
<evidence type="ECO:0000256" key="9">
    <source>
        <dbReference type="ARBA" id="ARBA00023163"/>
    </source>
</evidence>
<feature type="domain" description="THAP-type" evidence="14">
    <location>
        <begin position="61"/>
        <end position="150"/>
    </location>
</feature>
<evidence type="ECO:0000256" key="10">
    <source>
        <dbReference type="ARBA" id="ARBA00023242"/>
    </source>
</evidence>
<keyword evidence="7" id="KW-0175">Coiled coil</keyword>
<evidence type="ECO:0000256" key="1">
    <source>
        <dbReference type="ARBA" id="ARBA00004642"/>
    </source>
</evidence>
<keyword evidence="6" id="KW-0805">Transcription regulation</keyword>
<dbReference type="InterPro" id="IPR006612">
    <property type="entry name" value="THAP_Znf"/>
</dbReference>
<dbReference type="GO" id="GO:0008270">
    <property type="term" value="F:zinc ion binding"/>
    <property type="evidence" value="ECO:0007669"/>
    <property type="project" value="UniProtKB-KW"/>
</dbReference>
<evidence type="ECO:0000256" key="11">
    <source>
        <dbReference type="ARBA" id="ARBA00023306"/>
    </source>
</evidence>
<evidence type="ECO:0000256" key="13">
    <source>
        <dbReference type="SAM" id="MobiDB-lite"/>
    </source>
</evidence>
<accession>A0AAV6UW82</accession>
<dbReference type="PROSITE" id="PS50950">
    <property type="entry name" value="ZF_THAP"/>
    <property type="match status" value="1"/>
</dbReference>
<feature type="compositionally biased region" description="Polar residues" evidence="13">
    <location>
        <begin position="150"/>
        <end position="161"/>
    </location>
</feature>
<dbReference type="EMBL" id="JAFNEN010000248">
    <property type="protein sequence ID" value="KAG8188109.1"/>
    <property type="molecule type" value="Genomic_DNA"/>
</dbReference>
<evidence type="ECO:0000256" key="4">
    <source>
        <dbReference type="ARBA" id="ARBA00022771"/>
    </source>
</evidence>
<evidence type="ECO:0000256" key="6">
    <source>
        <dbReference type="ARBA" id="ARBA00023015"/>
    </source>
</evidence>
<keyword evidence="9" id="KW-0804">Transcription</keyword>
<sequence length="161" mass="18834">MRIMKTAVGKNLSPHDYGNSKGNTPVRSKKKSQDRYDAECEIINEKKNQNCWYFILQVKSISKMSCVAFGCYNNSSKKIAGITFHRFPKEEILRKEWAKAVKRDNWNPSKHSSGYAFFQHSRQYRDTFEPYRQIVHQNNDVDEHGHPYLQDSNVLKGSQDL</sequence>
<evidence type="ECO:0000256" key="8">
    <source>
        <dbReference type="ARBA" id="ARBA00023125"/>
    </source>
</evidence>
<dbReference type="GO" id="GO:0005654">
    <property type="term" value="C:nucleoplasm"/>
    <property type="evidence" value="ECO:0007669"/>
    <property type="project" value="UniProtKB-SubCell"/>
</dbReference>
<evidence type="ECO:0000256" key="12">
    <source>
        <dbReference type="PROSITE-ProRule" id="PRU00309"/>
    </source>
</evidence>
<keyword evidence="16" id="KW-1185">Reference proteome</keyword>
<evidence type="ECO:0000256" key="3">
    <source>
        <dbReference type="ARBA" id="ARBA00022723"/>
    </source>
</evidence>
<gene>
    <name evidence="15" type="ORF">JTE90_029037</name>
</gene>
<dbReference type="InterPro" id="IPR026516">
    <property type="entry name" value="THAP1/10"/>
</dbReference>
<evidence type="ECO:0000256" key="7">
    <source>
        <dbReference type="ARBA" id="ARBA00023054"/>
    </source>
</evidence>
<feature type="region of interest" description="Disordered" evidence="13">
    <location>
        <begin position="1"/>
        <end position="32"/>
    </location>
</feature>
<dbReference type="PANTHER" id="PTHR46600">
    <property type="entry name" value="THAP DOMAIN-CONTAINING"/>
    <property type="match status" value="1"/>
</dbReference>
<evidence type="ECO:0000259" key="14">
    <source>
        <dbReference type="PROSITE" id="PS50950"/>
    </source>
</evidence>
<evidence type="ECO:0000313" key="16">
    <source>
        <dbReference type="Proteomes" id="UP000827092"/>
    </source>
</evidence>
<evidence type="ECO:0000256" key="5">
    <source>
        <dbReference type="ARBA" id="ARBA00022833"/>
    </source>
</evidence>
<keyword evidence="10" id="KW-0539">Nucleus</keyword>
<proteinExistence type="inferred from homology"/>
<comment type="subcellular location">
    <subcellularLocation>
        <location evidence="1">Nucleus</location>
        <location evidence="1">Nucleoplasm</location>
    </subcellularLocation>
</comment>
<dbReference type="AlphaFoldDB" id="A0AAV6UW82"/>
<reference evidence="15 16" key="1">
    <citation type="journal article" date="2022" name="Nat. Ecol. Evol.">
        <title>A masculinizing supergene underlies an exaggerated male reproductive morph in a spider.</title>
        <authorList>
            <person name="Hendrickx F."/>
            <person name="De Corte Z."/>
            <person name="Sonet G."/>
            <person name="Van Belleghem S.M."/>
            <person name="Kostlbacher S."/>
            <person name="Vangestel C."/>
        </authorList>
    </citation>
    <scope>NUCLEOTIDE SEQUENCE [LARGE SCALE GENOMIC DNA]</scope>
    <source>
        <strain evidence="15">W744_W776</strain>
    </source>
</reference>
<dbReference type="SUPFAM" id="SSF57716">
    <property type="entry name" value="Glucocorticoid receptor-like (DNA-binding domain)"/>
    <property type="match status" value="1"/>
</dbReference>
<keyword evidence="4 12" id="KW-0863">Zinc-finger</keyword>
<evidence type="ECO:0000256" key="2">
    <source>
        <dbReference type="ARBA" id="ARBA00006177"/>
    </source>
</evidence>
<keyword evidence="5" id="KW-0862">Zinc</keyword>
<dbReference type="GO" id="GO:0043565">
    <property type="term" value="F:sequence-specific DNA binding"/>
    <property type="evidence" value="ECO:0007669"/>
    <property type="project" value="InterPro"/>
</dbReference>
<comment type="similarity">
    <text evidence="2">Belongs to the THAP1 family.</text>
</comment>
<organism evidence="15 16">
    <name type="scientific">Oedothorax gibbosus</name>
    <dbReference type="NCBI Taxonomy" id="931172"/>
    <lineage>
        <taxon>Eukaryota</taxon>
        <taxon>Metazoa</taxon>
        <taxon>Ecdysozoa</taxon>
        <taxon>Arthropoda</taxon>
        <taxon>Chelicerata</taxon>
        <taxon>Arachnida</taxon>
        <taxon>Araneae</taxon>
        <taxon>Araneomorphae</taxon>
        <taxon>Entelegynae</taxon>
        <taxon>Araneoidea</taxon>
        <taxon>Linyphiidae</taxon>
        <taxon>Erigoninae</taxon>
        <taxon>Oedothorax</taxon>
    </lineage>
</organism>
<protein>
    <recommendedName>
        <fullName evidence="14">THAP-type domain-containing protein</fullName>
    </recommendedName>
</protein>
<dbReference type="Pfam" id="PF05485">
    <property type="entry name" value="THAP"/>
    <property type="match status" value="1"/>
</dbReference>
<feature type="region of interest" description="Disordered" evidence="13">
    <location>
        <begin position="142"/>
        <end position="161"/>
    </location>
</feature>
<keyword evidence="3" id="KW-0479">Metal-binding</keyword>
<name>A0AAV6UW82_9ARAC</name>